<keyword evidence="10" id="KW-0812">Transmembrane</keyword>
<dbReference type="InterPro" id="IPR000101">
    <property type="entry name" value="GGT_peptidase"/>
</dbReference>
<dbReference type="InterPro" id="IPR051792">
    <property type="entry name" value="GGT_bact"/>
</dbReference>
<accession>A0ABQ1V629</accession>
<dbReference type="InterPro" id="IPR043137">
    <property type="entry name" value="GGT_ssub_C"/>
</dbReference>
<evidence type="ECO:0000256" key="2">
    <source>
        <dbReference type="ARBA" id="ARBA00001089"/>
    </source>
</evidence>
<proteinExistence type="inferred from homology"/>
<keyword evidence="6 9" id="KW-0865">Zymogen</keyword>
<keyword evidence="4 9" id="KW-0808">Transferase</keyword>
<comment type="catalytic activity">
    <reaction evidence="1 9">
        <text>an S-substituted glutathione + H2O = an S-substituted L-cysteinylglycine + L-glutamate</text>
        <dbReference type="Rhea" id="RHEA:59468"/>
        <dbReference type="ChEBI" id="CHEBI:15377"/>
        <dbReference type="ChEBI" id="CHEBI:29985"/>
        <dbReference type="ChEBI" id="CHEBI:90779"/>
        <dbReference type="ChEBI" id="CHEBI:143103"/>
        <dbReference type="EC" id="3.4.19.13"/>
    </reaction>
</comment>
<comment type="similarity">
    <text evidence="3 9">Belongs to the gamma-glutamyltransferase family.</text>
</comment>
<comment type="catalytic activity">
    <reaction evidence="8 9">
        <text>an N-terminal (5-L-glutamyl)-[peptide] + an alpha-amino acid = 5-L-glutamyl amino acid + an N-terminal L-alpha-aminoacyl-[peptide]</text>
        <dbReference type="Rhea" id="RHEA:23904"/>
        <dbReference type="Rhea" id="RHEA-COMP:9780"/>
        <dbReference type="Rhea" id="RHEA-COMP:9795"/>
        <dbReference type="ChEBI" id="CHEBI:77644"/>
        <dbReference type="ChEBI" id="CHEBI:78597"/>
        <dbReference type="ChEBI" id="CHEBI:78599"/>
        <dbReference type="ChEBI" id="CHEBI:78608"/>
        <dbReference type="EC" id="2.3.2.2"/>
    </reaction>
</comment>
<dbReference type="Gene3D" id="3.60.20.40">
    <property type="match status" value="1"/>
</dbReference>
<dbReference type="PANTHER" id="PTHR43199:SF1">
    <property type="entry name" value="GLUTATHIONE HYDROLASE PROENZYME"/>
    <property type="match status" value="1"/>
</dbReference>
<evidence type="ECO:0000313" key="12">
    <source>
        <dbReference type="Proteomes" id="UP000647339"/>
    </source>
</evidence>
<evidence type="ECO:0000256" key="4">
    <source>
        <dbReference type="ARBA" id="ARBA00022679"/>
    </source>
</evidence>
<gene>
    <name evidence="11" type="primary">ggt</name>
    <name evidence="11" type="ORF">GCM10011339_31510</name>
</gene>
<keyword evidence="5 9" id="KW-0378">Hydrolase</keyword>
<comment type="PTM">
    <text evidence="9">Cleaved by autocatalysis into a large and a small subunit.</text>
</comment>
<evidence type="ECO:0000256" key="10">
    <source>
        <dbReference type="SAM" id="Phobius"/>
    </source>
</evidence>
<keyword evidence="10" id="KW-1133">Transmembrane helix</keyword>
<evidence type="ECO:0000256" key="7">
    <source>
        <dbReference type="ARBA" id="ARBA00023315"/>
    </source>
</evidence>
<dbReference type="PANTHER" id="PTHR43199">
    <property type="entry name" value="GLUTATHIONE HYDROLASE"/>
    <property type="match status" value="1"/>
</dbReference>
<dbReference type="Pfam" id="PF01019">
    <property type="entry name" value="G_glu_transpept"/>
    <property type="match status" value="1"/>
</dbReference>
<dbReference type="NCBIfam" id="TIGR00066">
    <property type="entry name" value="g_glut_trans"/>
    <property type="match status" value="1"/>
</dbReference>
<feature type="transmembrane region" description="Helical" evidence="10">
    <location>
        <begin position="43"/>
        <end position="62"/>
    </location>
</feature>
<keyword evidence="12" id="KW-1185">Reference proteome</keyword>
<evidence type="ECO:0000256" key="9">
    <source>
        <dbReference type="RuleBase" id="RU368036"/>
    </source>
</evidence>
<keyword evidence="9" id="KW-0317">Glutathione biosynthesis</keyword>
<evidence type="ECO:0000256" key="5">
    <source>
        <dbReference type="ARBA" id="ARBA00022801"/>
    </source>
</evidence>
<dbReference type="EC" id="3.4.19.13" evidence="9"/>
<dbReference type="InterPro" id="IPR043138">
    <property type="entry name" value="GGT_lsub"/>
</dbReference>
<dbReference type="InterPro" id="IPR029055">
    <property type="entry name" value="Ntn_hydrolases_N"/>
</dbReference>
<comment type="caution">
    <text evidence="11">The sequence shown here is derived from an EMBL/GenBank/DDBJ whole genome shotgun (WGS) entry which is preliminary data.</text>
</comment>
<evidence type="ECO:0000313" key="11">
    <source>
        <dbReference type="EMBL" id="GGF40645.1"/>
    </source>
</evidence>
<reference evidence="12" key="1">
    <citation type="journal article" date="2019" name="Int. J. Syst. Evol. Microbiol.">
        <title>The Global Catalogue of Microorganisms (GCM) 10K type strain sequencing project: providing services to taxonomists for standard genome sequencing and annotation.</title>
        <authorList>
            <consortium name="The Broad Institute Genomics Platform"/>
            <consortium name="The Broad Institute Genome Sequencing Center for Infectious Disease"/>
            <person name="Wu L."/>
            <person name="Ma J."/>
        </authorList>
    </citation>
    <scope>NUCLEOTIDE SEQUENCE [LARGE SCALE GENOMIC DNA]</scope>
    <source>
        <strain evidence="12">CGMCC 1.15407</strain>
    </source>
</reference>
<dbReference type="EC" id="2.3.2.2" evidence="9"/>
<dbReference type="PRINTS" id="PR01210">
    <property type="entry name" value="GGTRANSPTASE"/>
</dbReference>
<protein>
    <recommendedName>
        <fullName evidence="9">Glutathione hydrolase proenzyme</fullName>
        <ecNumber evidence="9">2.3.2.2</ecNumber>
        <ecNumber evidence="9">3.4.19.13</ecNumber>
    </recommendedName>
    <component>
        <recommendedName>
            <fullName evidence="9">Glutathione hydrolase large chain</fullName>
        </recommendedName>
    </component>
    <component>
        <recommendedName>
            <fullName evidence="9">Glutathione hydrolase small chain</fullName>
        </recommendedName>
    </component>
</protein>
<dbReference type="EMBL" id="BMIU01000017">
    <property type="protein sequence ID" value="GGF40645.1"/>
    <property type="molecule type" value="Genomic_DNA"/>
</dbReference>
<sequence>MLFAEVGQSLIDFISKLDPLKNIIAYPIMKFTLIHPVSGKLRYIRFIALFVAMAYISGCARIGKKEYQEGKTVYGNKAMVVSAHPEATRVGIEVLEKGGNAVDAMVAVHFALAVVYPAAGNLGGGGFMMYRQPSGEVVSLDFREKAPMAAYEEMYQDENGDIIDGLSLAGPMASGVPGSVDGMLTAHAKYGSLPLKTLLQPAYKLARGGFPITAKQANNYNRYRKTFIEHNRDSTVIPLVKLDGEWEEGELLVQKDLAATIKRIQKSGRDGFYKGKTAELLVAEMKAGNGIIELEDMAKYQAKWREPVTGKYRGATIYSMGPPSSGGIALMQLLKMSEHFSMGDLGFHSPETIHLMTEMERRVYADRAKHLGDADFWDVPKEELLDDRYITSRVKQINPTKATDSEEVLAMKLDYQESEETTHYSIVDANGHAVSVTTTINSGYGSKVFVSGAGFLMNNEMDDFSSKPGVPNVYGLLGGKANAIQPEKRMLSAMTPTIVEKDGKLKMVVGTPGGSTIITSVYQVVLNVLDHEMNMTDAVSAGRVHHQWKPNFIFPERDALDPTTKKALEKMGHQIKDRGSIGRVDAILVGADGQLEGAGDPRGDDWAAGF</sequence>
<keyword evidence="10" id="KW-0472">Membrane</keyword>
<comment type="subunit">
    <text evidence="9">This enzyme consists of two polypeptide chains, which are synthesized in precursor form from a single polypeptide.</text>
</comment>
<dbReference type="SUPFAM" id="SSF56235">
    <property type="entry name" value="N-terminal nucleophile aminohydrolases (Ntn hydrolases)"/>
    <property type="match status" value="1"/>
</dbReference>
<evidence type="ECO:0000256" key="3">
    <source>
        <dbReference type="ARBA" id="ARBA00009381"/>
    </source>
</evidence>
<evidence type="ECO:0000256" key="8">
    <source>
        <dbReference type="ARBA" id="ARBA00047417"/>
    </source>
</evidence>
<organism evidence="11 12">
    <name type="scientific">Echinicola rosea</name>
    <dbReference type="NCBI Taxonomy" id="1807691"/>
    <lineage>
        <taxon>Bacteria</taxon>
        <taxon>Pseudomonadati</taxon>
        <taxon>Bacteroidota</taxon>
        <taxon>Cytophagia</taxon>
        <taxon>Cytophagales</taxon>
        <taxon>Cyclobacteriaceae</taxon>
        <taxon>Echinicola</taxon>
    </lineage>
</organism>
<evidence type="ECO:0000256" key="6">
    <source>
        <dbReference type="ARBA" id="ARBA00023145"/>
    </source>
</evidence>
<comment type="pathway">
    <text evidence="9">Sulfur metabolism; glutathione metabolism.</text>
</comment>
<dbReference type="Proteomes" id="UP000647339">
    <property type="component" value="Unassembled WGS sequence"/>
</dbReference>
<name>A0ABQ1V629_9BACT</name>
<evidence type="ECO:0000256" key="1">
    <source>
        <dbReference type="ARBA" id="ARBA00001049"/>
    </source>
</evidence>
<comment type="catalytic activity">
    <reaction evidence="2 9">
        <text>glutathione + H2O = L-cysteinylglycine + L-glutamate</text>
        <dbReference type="Rhea" id="RHEA:28807"/>
        <dbReference type="ChEBI" id="CHEBI:15377"/>
        <dbReference type="ChEBI" id="CHEBI:29985"/>
        <dbReference type="ChEBI" id="CHEBI:57925"/>
        <dbReference type="ChEBI" id="CHEBI:61694"/>
        <dbReference type="EC" id="3.4.19.13"/>
    </reaction>
</comment>
<dbReference type="Gene3D" id="1.10.246.130">
    <property type="match status" value="1"/>
</dbReference>
<keyword evidence="7 9" id="KW-0012">Acyltransferase</keyword>